<feature type="non-terminal residue" evidence="2">
    <location>
        <position position="76"/>
    </location>
</feature>
<dbReference type="SUPFAM" id="SSF51905">
    <property type="entry name" value="FAD/NAD(P)-binding domain"/>
    <property type="match status" value="1"/>
</dbReference>
<organism evidence="2">
    <name type="scientific">hydrothermal vent metagenome</name>
    <dbReference type="NCBI Taxonomy" id="652676"/>
    <lineage>
        <taxon>unclassified sequences</taxon>
        <taxon>metagenomes</taxon>
        <taxon>ecological metagenomes</taxon>
    </lineage>
</organism>
<dbReference type="Gene3D" id="3.50.50.60">
    <property type="entry name" value="FAD/NAD(P)-binding domain"/>
    <property type="match status" value="1"/>
</dbReference>
<dbReference type="PRINTS" id="PR00419">
    <property type="entry name" value="ADXRDTASE"/>
</dbReference>
<keyword evidence="1" id="KW-1133">Transmembrane helix</keyword>
<dbReference type="Pfam" id="PF13450">
    <property type="entry name" value="NAD_binding_8"/>
    <property type="match status" value="1"/>
</dbReference>
<name>A0A3B0UNB1_9ZZZZ</name>
<protein>
    <recommendedName>
        <fullName evidence="3">Protoporphyrinogen oxidase</fullName>
    </recommendedName>
</protein>
<dbReference type="InterPro" id="IPR036188">
    <property type="entry name" value="FAD/NAD-bd_sf"/>
</dbReference>
<sequence>MKEKKVAIIGAGITGLVTAYYLKKADIAFRIFEKTAHIGGVIETCEKDGFVYERGPNSGVLANVETVEFFESLGNR</sequence>
<evidence type="ECO:0000313" key="2">
    <source>
        <dbReference type="EMBL" id="VAW29703.1"/>
    </source>
</evidence>
<dbReference type="PANTHER" id="PTHR42923">
    <property type="entry name" value="PROTOPORPHYRINOGEN OXIDASE"/>
    <property type="match status" value="1"/>
</dbReference>
<gene>
    <name evidence="2" type="ORF">MNBD_BACTEROID07-709</name>
</gene>
<proteinExistence type="predicted"/>
<dbReference type="EMBL" id="UOET01000410">
    <property type="protein sequence ID" value="VAW29703.1"/>
    <property type="molecule type" value="Genomic_DNA"/>
</dbReference>
<evidence type="ECO:0008006" key="3">
    <source>
        <dbReference type="Google" id="ProtNLM"/>
    </source>
</evidence>
<reference evidence="2" key="1">
    <citation type="submission" date="2018-06" db="EMBL/GenBank/DDBJ databases">
        <authorList>
            <person name="Zhirakovskaya E."/>
        </authorList>
    </citation>
    <scope>NUCLEOTIDE SEQUENCE</scope>
</reference>
<evidence type="ECO:0000256" key="1">
    <source>
        <dbReference type="SAM" id="Phobius"/>
    </source>
</evidence>
<accession>A0A3B0UNB1</accession>
<dbReference type="PANTHER" id="PTHR42923:SF3">
    <property type="entry name" value="PROTOPORPHYRINOGEN OXIDASE"/>
    <property type="match status" value="1"/>
</dbReference>
<keyword evidence="1" id="KW-0812">Transmembrane</keyword>
<dbReference type="AlphaFoldDB" id="A0A3B0UNB1"/>
<dbReference type="InterPro" id="IPR050464">
    <property type="entry name" value="Zeta_carotene_desat/Oxidored"/>
</dbReference>
<dbReference type="GO" id="GO:0016491">
    <property type="term" value="F:oxidoreductase activity"/>
    <property type="evidence" value="ECO:0007669"/>
    <property type="project" value="TreeGrafter"/>
</dbReference>
<feature type="transmembrane region" description="Helical" evidence="1">
    <location>
        <begin position="6"/>
        <end position="22"/>
    </location>
</feature>
<keyword evidence="1" id="KW-0472">Membrane</keyword>